<protein>
    <recommendedName>
        <fullName evidence="1">RNA helicase</fullName>
        <ecNumber evidence="1">3.6.4.13</ecNumber>
    </recommendedName>
</protein>
<sequence length="558" mass="61490">MSKPRRTKNALSDPAETSSKDQSDLDFPLPSPKRRRISTQDDENNGETKAQAYAAPSRVRSAVQAQTLKAEVDPVYEEEPPRADGLSVQTTNTDFGSVDVAPWLVHSLRMMQIHSPTEIQRSCIPEILKGRDCIGGSRTGTGKTVAFAVPILQKWSEDPYGIYAIVMTPTRELALQIYEQFTALGAPQGLKTVLVTGGTDMRAQAQALAKRPHVVIATPGRLADHIETSGEETIRGLRRVKVVVFDEADRLLSASAGMLPDISTCLATLPPSSERLTLLFTATVTPEVRSLKDQPRPKNRPPLFISEIKDQIDPENANGKALVPSKLKQTYLKVPLTHKDAYLYVLLLHLLTADGQKSTSTNNQIIIFTNRTHMADLLHRTLHKLLGITYQSADPSHASIAHLKPTAVTSLSSALPQSQRTSNLASFRASIARILISTDLSSRGLDIPTCTHVINYDVPRDPVDYVHRVGRTARAGRSGTSVTFVSPRDIELVLAIEDYVGNKMAEWKSEGDEEVNVETRVVRGRTLKDVGECRMEALREMEGGKDVKGYRGKIRKQR</sequence>
<feature type="region of interest" description="Disordered" evidence="8">
    <location>
        <begin position="71"/>
        <end position="90"/>
    </location>
</feature>
<keyword evidence="6" id="KW-0694">RNA-binding</keyword>
<dbReference type="GO" id="GO:0003724">
    <property type="term" value="F:RNA helicase activity"/>
    <property type="evidence" value="ECO:0007669"/>
    <property type="project" value="UniProtKB-EC"/>
</dbReference>
<dbReference type="GO" id="GO:0005829">
    <property type="term" value="C:cytosol"/>
    <property type="evidence" value="ECO:0007669"/>
    <property type="project" value="TreeGrafter"/>
</dbReference>
<dbReference type="GO" id="GO:0005524">
    <property type="term" value="F:ATP binding"/>
    <property type="evidence" value="ECO:0007669"/>
    <property type="project" value="UniProtKB-KW"/>
</dbReference>
<evidence type="ECO:0000256" key="6">
    <source>
        <dbReference type="ARBA" id="ARBA00022884"/>
    </source>
</evidence>
<dbReference type="PROSITE" id="PS51192">
    <property type="entry name" value="HELICASE_ATP_BIND_1"/>
    <property type="match status" value="1"/>
</dbReference>
<dbReference type="GO" id="GO:0016787">
    <property type="term" value="F:hydrolase activity"/>
    <property type="evidence" value="ECO:0007669"/>
    <property type="project" value="UniProtKB-KW"/>
</dbReference>
<evidence type="ECO:0000256" key="5">
    <source>
        <dbReference type="ARBA" id="ARBA00022840"/>
    </source>
</evidence>
<dbReference type="SMART" id="SM00490">
    <property type="entry name" value="HELICc"/>
    <property type="match status" value="1"/>
</dbReference>
<dbReference type="InterPro" id="IPR014001">
    <property type="entry name" value="Helicase_ATP-bd"/>
</dbReference>
<dbReference type="Gene3D" id="3.40.50.300">
    <property type="entry name" value="P-loop containing nucleotide triphosphate hydrolases"/>
    <property type="match status" value="2"/>
</dbReference>
<accession>A0AAN8I223</accession>
<dbReference type="PROSITE" id="PS00039">
    <property type="entry name" value="DEAD_ATP_HELICASE"/>
    <property type="match status" value="1"/>
</dbReference>
<dbReference type="InterPro" id="IPR001650">
    <property type="entry name" value="Helicase_C-like"/>
</dbReference>
<evidence type="ECO:0000256" key="4">
    <source>
        <dbReference type="ARBA" id="ARBA00022806"/>
    </source>
</evidence>
<feature type="domain" description="Helicase C-terminal" evidence="10">
    <location>
        <begin position="346"/>
        <end position="523"/>
    </location>
</feature>
<proteinExistence type="inferred from homology"/>
<dbReference type="SMART" id="SM00487">
    <property type="entry name" value="DEXDc"/>
    <property type="match status" value="1"/>
</dbReference>
<dbReference type="SUPFAM" id="SSF52540">
    <property type="entry name" value="P-loop containing nucleoside triphosphate hydrolases"/>
    <property type="match status" value="1"/>
</dbReference>
<dbReference type="Pfam" id="PF00271">
    <property type="entry name" value="Helicase_C"/>
    <property type="match status" value="1"/>
</dbReference>
<evidence type="ECO:0000256" key="1">
    <source>
        <dbReference type="ARBA" id="ARBA00012552"/>
    </source>
</evidence>
<keyword evidence="12" id="KW-1185">Reference proteome</keyword>
<evidence type="ECO:0000313" key="12">
    <source>
        <dbReference type="Proteomes" id="UP001316803"/>
    </source>
</evidence>
<dbReference type="InterPro" id="IPR011545">
    <property type="entry name" value="DEAD/DEAH_box_helicase_dom"/>
</dbReference>
<comment type="caution">
    <text evidence="11">The sequence shown here is derived from an EMBL/GenBank/DDBJ whole genome shotgun (WGS) entry which is preliminary data.</text>
</comment>
<comment type="similarity">
    <text evidence="7">Belongs to the DEAD box helicase family.</text>
</comment>
<dbReference type="AlphaFoldDB" id="A0AAN8I223"/>
<organism evidence="11 12">
    <name type="scientific">Knufia fluminis</name>
    <dbReference type="NCBI Taxonomy" id="191047"/>
    <lineage>
        <taxon>Eukaryota</taxon>
        <taxon>Fungi</taxon>
        <taxon>Dikarya</taxon>
        <taxon>Ascomycota</taxon>
        <taxon>Pezizomycotina</taxon>
        <taxon>Eurotiomycetes</taxon>
        <taxon>Chaetothyriomycetidae</taxon>
        <taxon>Chaetothyriales</taxon>
        <taxon>Trichomeriaceae</taxon>
        <taxon>Knufia</taxon>
    </lineage>
</organism>
<dbReference type="EC" id="3.6.4.13" evidence="1"/>
<dbReference type="PANTHER" id="PTHR47959">
    <property type="entry name" value="ATP-DEPENDENT RNA HELICASE RHLE-RELATED"/>
    <property type="match status" value="1"/>
</dbReference>
<dbReference type="EMBL" id="JAKLMC020000026">
    <property type="protein sequence ID" value="KAK5950492.1"/>
    <property type="molecule type" value="Genomic_DNA"/>
</dbReference>
<evidence type="ECO:0000256" key="2">
    <source>
        <dbReference type="ARBA" id="ARBA00022741"/>
    </source>
</evidence>
<evidence type="ECO:0000256" key="7">
    <source>
        <dbReference type="RuleBase" id="RU000492"/>
    </source>
</evidence>
<feature type="region of interest" description="Disordered" evidence="8">
    <location>
        <begin position="1"/>
        <end position="59"/>
    </location>
</feature>
<evidence type="ECO:0000259" key="9">
    <source>
        <dbReference type="PROSITE" id="PS51192"/>
    </source>
</evidence>
<keyword evidence="5 7" id="KW-0067">ATP-binding</keyword>
<feature type="domain" description="Helicase ATP-binding" evidence="9">
    <location>
        <begin position="124"/>
        <end position="302"/>
    </location>
</feature>
<dbReference type="InterPro" id="IPR050079">
    <property type="entry name" value="DEAD_box_RNA_helicase"/>
</dbReference>
<dbReference type="Pfam" id="PF00270">
    <property type="entry name" value="DEAD"/>
    <property type="match status" value="1"/>
</dbReference>
<evidence type="ECO:0000259" key="10">
    <source>
        <dbReference type="PROSITE" id="PS51194"/>
    </source>
</evidence>
<name>A0AAN8I223_9EURO</name>
<gene>
    <name evidence="11" type="primary">DBP8</name>
    <name evidence="11" type="ORF">OHC33_008435</name>
</gene>
<evidence type="ECO:0000313" key="11">
    <source>
        <dbReference type="EMBL" id="KAK5950492.1"/>
    </source>
</evidence>
<dbReference type="PANTHER" id="PTHR47959:SF24">
    <property type="entry name" value="ATP-DEPENDENT RNA HELICASE"/>
    <property type="match status" value="1"/>
</dbReference>
<evidence type="ECO:0000256" key="3">
    <source>
        <dbReference type="ARBA" id="ARBA00022801"/>
    </source>
</evidence>
<reference evidence="11 12" key="1">
    <citation type="submission" date="2022-12" db="EMBL/GenBank/DDBJ databases">
        <title>Genomic features and morphological characterization of a novel Knufia sp. strain isolated from spacecraft assembly facility.</title>
        <authorList>
            <person name="Teixeira M."/>
            <person name="Chander A.M."/>
            <person name="Stajich J.E."/>
            <person name="Venkateswaran K."/>
        </authorList>
    </citation>
    <scope>NUCLEOTIDE SEQUENCE [LARGE SCALE GENOMIC DNA]</scope>
    <source>
        <strain evidence="11 12">FJI-L2-BK-P2</strain>
    </source>
</reference>
<evidence type="ECO:0000256" key="8">
    <source>
        <dbReference type="SAM" id="MobiDB-lite"/>
    </source>
</evidence>
<keyword evidence="4 7" id="KW-0347">Helicase</keyword>
<dbReference type="InterPro" id="IPR000629">
    <property type="entry name" value="RNA-helicase_DEAD-box_CS"/>
</dbReference>
<dbReference type="GO" id="GO:0003723">
    <property type="term" value="F:RNA binding"/>
    <property type="evidence" value="ECO:0007669"/>
    <property type="project" value="UniProtKB-KW"/>
</dbReference>
<keyword evidence="3 7" id="KW-0378">Hydrolase</keyword>
<dbReference type="InterPro" id="IPR027417">
    <property type="entry name" value="P-loop_NTPase"/>
</dbReference>
<dbReference type="PROSITE" id="PS51194">
    <property type="entry name" value="HELICASE_CTER"/>
    <property type="match status" value="1"/>
</dbReference>
<dbReference type="CDD" id="cd18787">
    <property type="entry name" value="SF2_C_DEAD"/>
    <property type="match status" value="1"/>
</dbReference>
<dbReference type="Proteomes" id="UP001316803">
    <property type="component" value="Unassembled WGS sequence"/>
</dbReference>
<dbReference type="CDD" id="cd17955">
    <property type="entry name" value="DEADc_DDX49"/>
    <property type="match status" value="1"/>
</dbReference>
<keyword evidence="2 7" id="KW-0547">Nucleotide-binding</keyword>